<dbReference type="EMBL" id="JAZHXI010000018">
    <property type="protein sequence ID" value="KAL2061745.1"/>
    <property type="molecule type" value="Genomic_DNA"/>
</dbReference>
<evidence type="ECO:0000256" key="12">
    <source>
        <dbReference type="ARBA" id="ARBA00030980"/>
    </source>
</evidence>
<evidence type="ECO:0000313" key="22">
    <source>
        <dbReference type="Proteomes" id="UP001595075"/>
    </source>
</evidence>
<evidence type="ECO:0000256" key="14">
    <source>
        <dbReference type="ARBA" id="ARBA00047292"/>
    </source>
</evidence>
<dbReference type="Pfam" id="PF00069">
    <property type="entry name" value="Pkinase"/>
    <property type="match status" value="1"/>
</dbReference>
<evidence type="ECO:0000256" key="3">
    <source>
        <dbReference type="ARBA" id="ARBA00012444"/>
    </source>
</evidence>
<evidence type="ECO:0000259" key="20">
    <source>
        <dbReference type="PROSITE" id="PS50011"/>
    </source>
</evidence>
<comment type="subunit">
    <text evidence="2">Component of the EKC/KEOPS complex composed of at least BUD32, CGI121, GON7, KAE1 and PCC1; the whole complex dimerizes.</text>
</comment>
<evidence type="ECO:0000256" key="5">
    <source>
        <dbReference type="ARBA" id="ARBA00013948"/>
    </source>
</evidence>
<dbReference type="Gene3D" id="3.30.200.20">
    <property type="entry name" value="Phosphorylase Kinase, domain 1"/>
    <property type="match status" value="1"/>
</dbReference>
<dbReference type="InterPro" id="IPR011009">
    <property type="entry name" value="Kinase-like_dom_sf"/>
</dbReference>
<evidence type="ECO:0000256" key="7">
    <source>
        <dbReference type="ARBA" id="ARBA00022527"/>
    </source>
</evidence>
<keyword evidence="8" id="KW-0808">Transferase</keyword>
<evidence type="ECO:0000256" key="16">
    <source>
        <dbReference type="ARBA" id="ARBA00047899"/>
    </source>
</evidence>
<comment type="catalytic activity">
    <reaction evidence="17">
        <text>L-seryl-[protein] + ATP = O-phospho-L-seryl-[protein] + ADP + H(+)</text>
        <dbReference type="Rhea" id="RHEA:17989"/>
        <dbReference type="Rhea" id="RHEA-COMP:9863"/>
        <dbReference type="Rhea" id="RHEA-COMP:11604"/>
        <dbReference type="ChEBI" id="CHEBI:15378"/>
        <dbReference type="ChEBI" id="CHEBI:29999"/>
        <dbReference type="ChEBI" id="CHEBI:30616"/>
        <dbReference type="ChEBI" id="CHEBI:83421"/>
        <dbReference type="ChEBI" id="CHEBI:456216"/>
        <dbReference type="EC" id="2.7.11.1"/>
    </reaction>
</comment>
<evidence type="ECO:0000256" key="10">
    <source>
        <dbReference type="ARBA" id="ARBA00022777"/>
    </source>
</evidence>
<keyword evidence="19" id="KW-0732">Signal</keyword>
<name>A0ABR4BVT8_9HELO</name>
<dbReference type="InterPro" id="IPR000719">
    <property type="entry name" value="Prot_kinase_dom"/>
</dbReference>
<keyword evidence="11" id="KW-0067">ATP-binding</keyword>
<evidence type="ECO:0000313" key="21">
    <source>
        <dbReference type="EMBL" id="KAL2061745.1"/>
    </source>
</evidence>
<dbReference type="EC" id="2.7.11.1" evidence="4"/>
<comment type="function">
    <text evidence="1">Component of the EKC/KEOPS complex that is required for the formation of a threonylcarbamoyl group on adenosine at position 37 (t(6)A37) in tRNAs that read codons beginning with adenine. The complex is probably involved in the transfer of the threonylcarbamoyl moiety of threonylcarbamoyl-AMP (TC-AMP) to the N6 group of A37. BUD32 has ATPase activity in the context of the EKC/KEOPS complex and likely plays a supporting role to the catalytic subunit KAE1. The EKC/KEOPS complex also promotes both telomere uncapping and telomere elongation. The complex is required for efficient recruitment of transcriptional coactivators.</text>
</comment>
<dbReference type="Gene3D" id="1.25.40.10">
    <property type="entry name" value="Tetratricopeptide repeat domain"/>
    <property type="match status" value="1"/>
</dbReference>
<evidence type="ECO:0000256" key="19">
    <source>
        <dbReference type="SAM" id="SignalP"/>
    </source>
</evidence>
<keyword evidence="22" id="KW-1185">Reference proteome</keyword>
<feature type="region of interest" description="Disordered" evidence="18">
    <location>
        <begin position="641"/>
        <end position="667"/>
    </location>
</feature>
<comment type="catalytic activity">
    <reaction evidence="16">
        <text>L-threonyl-[protein] + ATP = O-phospho-L-threonyl-[protein] + ADP + H(+)</text>
        <dbReference type="Rhea" id="RHEA:46608"/>
        <dbReference type="Rhea" id="RHEA-COMP:11060"/>
        <dbReference type="Rhea" id="RHEA-COMP:11605"/>
        <dbReference type="ChEBI" id="CHEBI:15378"/>
        <dbReference type="ChEBI" id="CHEBI:30013"/>
        <dbReference type="ChEBI" id="CHEBI:30616"/>
        <dbReference type="ChEBI" id="CHEBI:61977"/>
        <dbReference type="ChEBI" id="CHEBI:456216"/>
        <dbReference type="EC" id="2.7.11.1"/>
    </reaction>
</comment>
<accession>A0ABR4BVT8</accession>
<organism evidence="21 22">
    <name type="scientific">Oculimacula yallundae</name>
    <dbReference type="NCBI Taxonomy" id="86028"/>
    <lineage>
        <taxon>Eukaryota</taxon>
        <taxon>Fungi</taxon>
        <taxon>Dikarya</taxon>
        <taxon>Ascomycota</taxon>
        <taxon>Pezizomycotina</taxon>
        <taxon>Leotiomycetes</taxon>
        <taxon>Helotiales</taxon>
        <taxon>Ploettnerulaceae</taxon>
        <taxon>Oculimacula</taxon>
    </lineage>
</organism>
<protein>
    <recommendedName>
        <fullName evidence="6">EKC/KEOPS complex subunit BUD32</fullName>
        <ecNumber evidence="4">2.7.11.1</ecNumber>
        <ecNumber evidence="3">2.7.11.11</ecNumber>
    </recommendedName>
    <alternativeName>
        <fullName evidence="12 13">Atypical Serine/threonine protein kinase BUD32</fullName>
    </alternativeName>
    <alternativeName>
        <fullName evidence="5">EKC/KEOPS complex subunit bud32</fullName>
    </alternativeName>
</protein>
<dbReference type="PANTHER" id="PTHR24353">
    <property type="entry name" value="CYCLIC NUCLEOTIDE-DEPENDENT PROTEIN KINASE"/>
    <property type="match status" value="1"/>
</dbReference>
<evidence type="ECO:0000256" key="15">
    <source>
        <dbReference type="ARBA" id="ARBA00047454"/>
    </source>
</evidence>
<evidence type="ECO:0000256" key="8">
    <source>
        <dbReference type="ARBA" id="ARBA00022679"/>
    </source>
</evidence>
<evidence type="ECO:0000256" key="18">
    <source>
        <dbReference type="SAM" id="MobiDB-lite"/>
    </source>
</evidence>
<evidence type="ECO:0000256" key="1">
    <source>
        <dbReference type="ARBA" id="ARBA00003747"/>
    </source>
</evidence>
<evidence type="ECO:0000256" key="6">
    <source>
        <dbReference type="ARBA" id="ARBA00019973"/>
    </source>
</evidence>
<dbReference type="PROSITE" id="PS50011">
    <property type="entry name" value="PROTEIN_KINASE_DOM"/>
    <property type="match status" value="1"/>
</dbReference>
<dbReference type="PANTHER" id="PTHR24353:SF153">
    <property type="entry name" value="CAMP-DEPENDENT PROTEIN KINASE CATALYTIC SUBUNIT 1"/>
    <property type="match status" value="1"/>
</dbReference>
<reference evidence="21 22" key="1">
    <citation type="journal article" date="2024" name="Commun. Biol.">
        <title>Comparative genomic analysis of thermophilic fungi reveals convergent evolutionary adaptations and gene losses.</title>
        <authorList>
            <person name="Steindorff A.S."/>
            <person name="Aguilar-Pontes M.V."/>
            <person name="Robinson A.J."/>
            <person name="Andreopoulos B."/>
            <person name="LaButti K."/>
            <person name="Kuo A."/>
            <person name="Mondo S."/>
            <person name="Riley R."/>
            <person name="Otillar R."/>
            <person name="Haridas S."/>
            <person name="Lipzen A."/>
            <person name="Grimwood J."/>
            <person name="Schmutz J."/>
            <person name="Clum A."/>
            <person name="Reid I.D."/>
            <person name="Moisan M.C."/>
            <person name="Butler G."/>
            <person name="Nguyen T.T.M."/>
            <person name="Dewar K."/>
            <person name="Conant G."/>
            <person name="Drula E."/>
            <person name="Henrissat B."/>
            <person name="Hansel C."/>
            <person name="Singer S."/>
            <person name="Hutchinson M.I."/>
            <person name="de Vries R.P."/>
            <person name="Natvig D.O."/>
            <person name="Powell A.J."/>
            <person name="Tsang A."/>
            <person name="Grigoriev I.V."/>
        </authorList>
    </citation>
    <scope>NUCLEOTIDE SEQUENCE [LARGE SCALE GENOMIC DNA]</scope>
    <source>
        <strain evidence="21 22">CBS 494.80</strain>
    </source>
</reference>
<keyword evidence="9" id="KW-0547">Nucleotide-binding</keyword>
<feature type="signal peptide" evidence="19">
    <location>
        <begin position="1"/>
        <end position="24"/>
    </location>
</feature>
<evidence type="ECO:0000256" key="13">
    <source>
        <dbReference type="ARBA" id="ARBA00033194"/>
    </source>
</evidence>
<comment type="catalytic activity">
    <reaction evidence="15">
        <text>L-seryl-[protein] + ATP = O-phospho-L-seryl-[protein] + ADP + H(+)</text>
        <dbReference type="Rhea" id="RHEA:17989"/>
        <dbReference type="Rhea" id="RHEA-COMP:9863"/>
        <dbReference type="Rhea" id="RHEA-COMP:11604"/>
        <dbReference type="ChEBI" id="CHEBI:15378"/>
        <dbReference type="ChEBI" id="CHEBI:29999"/>
        <dbReference type="ChEBI" id="CHEBI:30616"/>
        <dbReference type="ChEBI" id="CHEBI:83421"/>
        <dbReference type="ChEBI" id="CHEBI:456216"/>
        <dbReference type="EC" id="2.7.11.11"/>
    </reaction>
</comment>
<dbReference type="Pfam" id="PF22893">
    <property type="entry name" value="ULD_2"/>
    <property type="match status" value="1"/>
</dbReference>
<evidence type="ECO:0000256" key="4">
    <source>
        <dbReference type="ARBA" id="ARBA00012513"/>
    </source>
</evidence>
<evidence type="ECO:0000256" key="17">
    <source>
        <dbReference type="ARBA" id="ARBA00048679"/>
    </source>
</evidence>
<keyword evidence="10" id="KW-0418">Kinase</keyword>
<dbReference type="InterPro" id="IPR011990">
    <property type="entry name" value="TPR-like_helical_dom_sf"/>
</dbReference>
<evidence type="ECO:0000256" key="9">
    <source>
        <dbReference type="ARBA" id="ARBA00022741"/>
    </source>
</evidence>
<dbReference type="InterPro" id="IPR008266">
    <property type="entry name" value="Tyr_kinase_AS"/>
</dbReference>
<feature type="chain" id="PRO_5046185449" description="EKC/KEOPS complex subunit BUD32" evidence="19">
    <location>
        <begin position="25"/>
        <end position="1062"/>
    </location>
</feature>
<comment type="catalytic activity">
    <reaction evidence="14">
        <text>L-threonyl-[protein] + ATP = O-phospho-L-threonyl-[protein] + ADP + H(+)</text>
        <dbReference type="Rhea" id="RHEA:46608"/>
        <dbReference type="Rhea" id="RHEA-COMP:11060"/>
        <dbReference type="Rhea" id="RHEA-COMP:11605"/>
        <dbReference type="ChEBI" id="CHEBI:15378"/>
        <dbReference type="ChEBI" id="CHEBI:30013"/>
        <dbReference type="ChEBI" id="CHEBI:30616"/>
        <dbReference type="ChEBI" id="CHEBI:61977"/>
        <dbReference type="ChEBI" id="CHEBI:456216"/>
        <dbReference type="EC" id="2.7.11.11"/>
    </reaction>
</comment>
<feature type="compositionally biased region" description="Polar residues" evidence="18">
    <location>
        <begin position="644"/>
        <end position="660"/>
    </location>
</feature>
<keyword evidence="7" id="KW-0723">Serine/threonine-protein kinase</keyword>
<dbReference type="SUPFAM" id="SSF56112">
    <property type="entry name" value="Protein kinase-like (PK-like)"/>
    <property type="match status" value="1"/>
</dbReference>
<sequence length="1062" mass="120126">MPISFGSVGDIIAICLLVKDLVAALDESKGSAADYQEVRLELRALERALLEVEVLSRSHASTAKLNALYATARKAALDCRQPVQAFLDRIKKYDPSLGAGASRNIVRNTAMKIRWQISQKDEVTRFRAEICAHSSSINMLLATVNVNLAQANHTDVSKQLSDSSNRQTVLLQDIRDRLEENNALVATSNTITSKLKEALRLDWFTQLGVEVKDFMVRIMNINIATYNTVLSIQGVISGGLQRSLVHEPFILEDAIGRISPVHLQFISSWEAFDAVLELRFQKIQGYSKVQRREYILQEHSTKREVLRSRQWEGAFLPGQKIDMSLVFASKSRDGMGTSCPSCKEISNDSQSSEIQCGNCGIWYRRMIELFDEEQLPTSSPALTKKPRPAAQFGMPSFTDIVYGPKPASRFQALSSSHKRKLDCMELEEDDLSQFKRIRIVSRKNRKRPEPFSSLHIGSSGFDAGQQQKREEQTAWDELHALQASLGNTHPNTLNYLNSFTRLLRNWGKYQTAEMIISDALKSGESEMLAQRPEVLQLMLSGLMTVLIDQSKLSEAEVLWETSIETFRANFGEDSANMLEKHFQRAHPFRASSAILGSMILNAAALSSEDCTSMVQTMPPLLPAQGLRTHWHFAEPKPDYVDSGWNRSNESPRGSKETPSVCSDDEEYQNTSRERYISYPSFHSAQEGVKTGCLANHKDYHTWAASSSSRDAWLPSLNLARQAEVPLLDRRFRMTRGLSSLDFERLQGLDEDTHVHLARFAHDKKLYAVKVMKKSLVVSMEDVRRIHDERETLEMVNHPFVTRLLGTFQDSEHLFTVTNFIDGGHLFLLPPKLRRFEDSEAKFYAAEVVLALEYLHSENIIYRDIRLQNILVDRHRHVKLSNFRFAKKIEGTTSTICGSPEYMAPEVVLRSEHNHSVDWWGLGILIYEMLCRFTPFRVDDSHPRIYENILEGKVKYPAYIHPHAQDLLSALLTADLSKRLGNASAGAGDIQDHAWFADVDLVKLLRKEVVPPFPPFYVPPKKGSVVDASAHDGIAIKIEEDGKLEECDQDADDGFVDHPDFIL</sequence>
<evidence type="ECO:0000256" key="2">
    <source>
        <dbReference type="ARBA" id="ARBA00011534"/>
    </source>
</evidence>
<feature type="domain" description="Protein kinase" evidence="20">
    <location>
        <begin position="731"/>
        <end position="995"/>
    </location>
</feature>
<dbReference type="Proteomes" id="UP001595075">
    <property type="component" value="Unassembled WGS sequence"/>
</dbReference>
<dbReference type="EC" id="2.7.11.11" evidence="3"/>
<gene>
    <name evidence="21" type="ORF">VTL71DRAFT_7123</name>
</gene>
<proteinExistence type="predicted"/>
<dbReference type="Gene3D" id="1.10.510.10">
    <property type="entry name" value="Transferase(Phosphotransferase) domain 1"/>
    <property type="match status" value="1"/>
</dbReference>
<evidence type="ECO:0000256" key="11">
    <source>
        <dbReference type="ARBA" id="ARBA00022840"/>
    </source>
</evidence>
<dbReference type="PROSITE" id="PS00109">
    <property type="entry name" value="PROTEIN_KINASE_TYR"/>
    <property type="match status" value="1"/>
</dbReference>
<dbReference type="InterPro" id="IPR054464">
    <property type="entry name" value="ULD_fung"/>
</dbReference>
<comment type="caution">
    <text evidence="21">The sequence shown here is derived from an EMBL/GenBank/DDBJ whole genome shotgun (WGS) entry which is preliminary data.</text>
</comment>